<feature type="compositionally biased region" description="Basic and acidic residues" evidence="1">
    <location>
        <begin position="146"/>
        <end position="159"/>
    </location>
</feature>
<gene>
    <name evidence="2" type="ORF">D9619_012635</name>
</gene>
<accession>A0A8H5B758</accession>
<feature type="compositionally biased region" description="Basic and acidic residues" evidence="1">
    <location>
        <begin position="166"/>
        <end position="176"/>
    </location>
</feature>
<evidence type="ECO:0000256" key="1">
    <source>
        <dbReference type="SAM" id="MobiDB-lite"/>
    </source>
</evidence>
<name>A0A8H5B758_9AGAR</name>
<reference evidence="2 3" key="1">
    <citation type="journal article" date="2020" name="ISME J.">
        <title>Uncovering the hidden diversity of litter-decomposition mechanisms in mushroom-forming fungi.</title>
        <authorList>
            <person name="Floudas D."/>
            <person name="Bentzer J."/>
            <person name="Ahren D."/>
            <person name="Johansson T."/>
            <person name="Persson P."/>
            <person name="Tunlid A."/>
        </authorList>
    </citation>
    <scope>NUCLEOTIDE SEQUENCE [LARGE SCALE GENOMIC DNA]</scope>
    <source>
        <strain evidence="2 3">CBS 101986</strain>
    </source>
</reference>
<evidence type="ECO:0000313" key="2">
    <source>
        <dbReference type="EMBL" id="KAF5317829.1"/>
    </source>
</evidence>
<keyword evidence="3" id="KW-1185">Reference proteome</keyword>
<comment type="caution">
    <text evidence="2">The sequence shown here is derived from an EMBL/GenBank/DDBJ whole genome shotgun (WGS) entry which is preliminary data.</text>
</comment>
<protein>
    <submittedName>
        <fullName evidence="2">Uncharacterized protein</fullName>
    </submittedName>
</protein>
<feature type="region of interest" description="Disordered" evidence="1">
    <location>
        <begin position="146"/>
        <end position="176"/>
    </location>
</feature>
<evidence type="ECO:0000313" key="3">
    <source>
        <dbReference type="Proteomes" id="UP000567179"/>
    </source>
</evidence>
<organism evidence="2 3">
    <name type="scientific">Psilocybe cf. subviscida</name>
    <dbReference type="NCBI Taxonomy" id="2480587"/>
    <lineage>
        <taxon>Eukaryota</taxon>
        <taxon>Fungi</taxon>
        <taxon>Dikarya</taxon>
        <taxon>Basidiomycota</taxon>
        <taxon>Agaricomycotina</taxon>
        <taxon>Agaricomycetes</taxon>
        <taxon>Agaricomycetidae</taxon>
        <taxon>Agaricales</taxon>
        <taxon>Agaricineae</taxon>
        <taxon>Strophariaceae</taxon>
        <taxon>Psilocybe</taxon>
    </lineage>
</organism>
<dbReference type="EMBL" id="JAACJJ010000032">
    <property type="protein sequence ID" value="KAF5317829.1"/>
    <property type="molecule type" value="Genomic_DNA"/>
</dbReference>
<sequence length="176" mass="19787">MFALLEKKMHGIIEASPGRYRCTMLTMRAGPRAPGSALSPEMFTYRNERRGWSGSGHLDHPVHYGLRFEGDIKETRPESPTKAKNAPSTLVSPFLPRECLGRSAIFSSTIPSVPCWVFSNINEQIRAAMKNELKLRVPMRSKIFREPINDTKPKKHLDLDSPLSPSDKHGETVADE</sequence>
<dbReference type="AlphaFoldDB" id="A0A8H5B758"/>
<dbReference type="Proteomes" id="UP000567179">
    <property type="component" value="Unassembled WGS sequence"/>
</dbReference>
<proteinExistence type="predicted"/>